<dbReference type="FunFam" id="1.10.8.50:FF:000009">
    <property type="entry name" value="Formamidopyrimidine-DNA glycosylase"/>
    <property type="match status" value="1"/>
</dbReference>
<keyword evidence="5" id="KW-0378">Hydrolase</keyword>
<dbReference type="Pfam" id="PF06831">
    <property type="entry name" value="H2TH"/>
    <property type="match status" value="1"/>
</dbReference>
<keyword evidence="6" id="KW-0238">DNA-binding</keyword>
<evidence type="ECO:0000256" key="9">
    <source>
        <dbReference type="ARBA" id="ARBA00023268"/>
    </source>
</evidence>
<comment type="subunit">
    <text evidence="3">Monomer.</text>
</comment>
<dbReference type="GO" id="GO:0005634">
    <property type="term" value="C:nucleus"/>
    <property type="evidence" value="ECO:0007669"/>
    <property type="project" value="TreeGrafter"/>
</dbReference>
<dbReference type="InterPro" id="IPR012319">
    <property type="entry name" value="FPG_cat"/>
</dbReference>
<reference evidence="13" key="1">
    <citation type="submission" date="2022-11" db="EMBL/GenBank/DDBJ databases">
        <authorList>
            <person name="Hyden B.L."/>
            <person name="Feng K."/>
            <person name="Yates T."/>
            <person name="Jawdy S."/>
            <person name="Smart L.B."/>
            <person name="Muchero W."/>
        </authorList>
    </citation>
    <scope>NUCLEOTIDE SEQUENCE</scope>
    <source>
        <tissue evidence="13">Shoot tip</tissue>
    </source>
</reference>
<dbReference type="PROSITE" id="PS51068">
    <property type="entry name" value="FPG_CAT"/>
    <property type="match status" value="1"/>
</dbReference>
<dbReference type="InterPro" id="IPR015886">
    <property type="entry name" value="H2TH_FPG"/>
</dbReference>
<organism evidence="13 14">
    <name type="scientific">Salix viminalis</name>
    <name type="common">Common osier</name>
    <name type="synonym">Basket willow</name>
    <dbReference type="NCBI Taxonomy" id="40686"/>
    <lineage>
        <taxon>Eukaryota</taxon>
        <taxon>Viridiplantae</taxon>
        <taxon>Streptophyta</taxon>
        <taxon>Embryophyta</taxon>
        <taxon>Tracheophyta</taxon>
        <taxon>Spermatophyta</taxon>
        <taxon>Magnoliopsida</taxon>
        <taxon>eudicotyledons</taxon>
        <taxon>Gunneridae</taxon>
        <taxon>Pentapetalae</taxon>
        <taxon>rosids</taxon>
        <taxon>fabids</taxon>
        <taxon>Malpighiales</taxon>
        <taxon>Salicaceae</taxon>
        <taxon>Saliceae</taxon>
        <taxon>Salix</taxon>
    </lineage>
</organism>
<keyword evidence="4" id="KW-0227">DNA damage</keyword>
<dbReference type="GO" id="GO:0003684">
    <property type="term" value="F:damaged DNA binding"/>
    <property type="evidence" value="ECO:0007669"/>
    <property type="project" value="InterPro"/>
</dbReference>
<dbReference type="NCBIfam" id="TIGR00577">
    <property type="entry name" value="fpg"/>
    <property type="match status" value="1"/>
</dbReference>
<evidence type="ECO:0000256" key="6">
    <source>
        <dbReference type="ARBA" id="ARBA00023125"/>
    </source>
</evidence>
<dbReference type="PANTHER" id="PTHR22993:SF9">
    <property type="entry name" value="FORMAMIDOPYRIMIDINE-DNA GLYCOSYLASE"/>
    <property type="match status" value="1"/>
</dbReference>
<dbReference type="SUPFAM" id="SSF81624">
    <property type="entry name" value="N-terminal domain of MutM-like DNA repair proteins"/>
    <property type="match status" value="1"/>
</dbReference>
<evidence type="ECO:0000256" key="1">
    <source>
        <dbReference type="ARBA" id="ARBA00001668"/>
    </source>
</evidence>
<accession>A0A9Q0QDH8</accession>
<dbReference type="InterPro" id="IPR010979">
    <property type="entry name" value="Ribosomal_uS13-like_H2TH"/>
</dbReference>
<comment type="catalytic activity">
    <reaction evidence="11">
        <text>2'-deoxyribonucleotide-(2'-deoxyribose 5'-phosphate)-2'-deoxyribonucleotide-DNA = a 3'-end 2'-deoxyribonucleotide-(2,3-dehydro-2,3-deoxyribose 5'-phosphate)-DNA + a 5'-end 5'-phospho-2'-deoxyribonucleoside-DNA + H(+)</text>
        <dbReference type="Rhea" id="RHEA:66592"/>
        <dbReference type="Rhea" id="RHEA-COMP:13180"/>
        <dbReference type="Rhea" id="RHEA-COMP:16897"/>
        <dbReference type="Rhea" id="RHEA-COMP:17067"/>
        <dbReference type="ChEBI" id="CHEBI:15378"/>
        <dbReference type="ChEBI" id="CHEBI:136412"/>
        <dbReference type="ChEBI" id="CHEBI:157695"/>
        <dbReference type="ChEBI" id="CHEBI:167181"/>
        <dbReference type="EC" id="4.2.99.18"/>
    </reaction>
</comment>
<dbReference type="AlphaFoldDB" id="A0A9Q0QDH8"/>
<comment type="catalytic activity">
    <reaction evidence="1">
        <text>Hydrolysis of DNA containing ring-opened 7-methylguanine residues, releasing 2,6-diamino-4-hydroxy-5-(N-methyl)formamidopyrimidine.</text>
        <dbReference type="EC" id="3.2.2.23"/>
    </reaction>
</comment>
<comment type="similarity">
    <text evidence="2">Belongs to the FPG family.</text>
</comment>
<dbReference type="CDD" id="cd08972">
    <property type="entry name" value="PF_Nei_N"/>
    <property type="match status" value="1"/>
</dbReference>
<keyword evidence="9" id="KW-0511">Multifunctional enzyme</keyword>
<evidence type="ECO:0000259" key="12">
    <source>
        <dbReference type="PROSITE" id="PS51068"/>
    </source>
</evidence>
<keyword evidence="7" id="KW-0234">DNA repair</keyword>
<dbReference type="Pfam" id="PF01149">
    <property type="entry name" value="Fapy_DNA_glyco"/>
    <property type="match status" value="1"/>
</dbReference>
<evidence type="ECO:0000256" key="10">
    <source>
        <dbReference type="ARBA" id="ARBA00023295"/>
    </source>
</evidence>
<dbReference type="InterPro" id="IPR035937">
    <property type="entry name" value="FPG_N"/>
</dbReference>
<sequence>MPELPEVEAARRAIEEHCTGKKIKKAIIAEDSKVIDGVAPSDFVAALVGKTIVSAHRKGKNLWLQLDSPPFPSFQFGMAGAVYIKGVAVTKYKRSAVNDSDEWPSKYSKFFIQLDDGLELSFTDKRRFAKVRLLEDPASKPPISELGPDALLELMTVDELHGSLSKKKIAIKALLLDQSFVSGIGNWIADEVLYQARIHPLQTASSLSRESTATLHKCIKEVIEKAVEVGADSSEFPNNWIFHSREKKSKKTFIDGLLPYPPYYFL</sequence>
<dbReference type="PANTHER" id="PTHR22993">
    <property type="entry name" value="FORMAMIDOPYRIMIDINE-DNA GLYCOSYLASE"/>
    <property type="match status" value="1"/>
</dbReference>
<dbReference type="InterPro" id="IPR020629">
    <property type="entry name" value="FPG_Glyclase"/>
</dbReference>
<dbReference type="EMBL" id="JAPFFL010000009">
    <property type="protein sequence ID" value="KAJ6704441.1"/>
    <property type="molecule type" value="Genomic_DNA"/>
</dbReference>
<protein>
    <submittedName>
        <fullName evidence="13">FORMAMIDOPYRIMIDINE-DNA GLYCOSYLASE</fullName>
    </submittedName>
</protein>
<evidence type="ECO:0000313" key="13">
    <source>
        <dbReference type="EMBL" id="KAJ6704441.1"/>
    </source>
</evidence>
<keyword evidence="10" id="KW-0326">Glycosidase</keyword>
<dbReference type="Proteomes" id="UP001151529">
    <property type="component" value="Chromosome 3"/>
</dbReference>
<dbReference type="GO" id="GO:0006284">
    <property type="term" value="P:base-excision repair"/>
    <property type="evidence" value="ECO:0007669"/>
    <property type="project" value="InterPro"/>
</dbReference>
<proteinExistence type="inferred from homology"/>
<evidence type="ECO:0000313" key="14">
    <source>
        <dbReference type="Proteomes" id="UP001151529"/>
    </source>
</evidence>
<evidence type="ECO:0000256" key="8">
    <source>
        <dbReference type="ARBA" id="ARBA00023239"/>
    </source>
</evidence>
<dbReference type="GO" id="GO:0008270">
    <property type="term" value="F:zinc ion binding"/>
    <property type="evidence" value="ECO:0007669"/>
    <property type="project" value="InterPro"/>
</dbReference>
<evidence type="ECO:0000256" key="5">
    <source>
        <dbReference type="ARBA" id="ARBA00022801"/>
    </source>
</evidence>
<dbReference type="SUPFAM" id="SSF46946">
    <property type="entry name" value="S13-like H2TH domain"/>
    <property type="match status" value="1"/>
</dbReference>
<comment type="caution">
    <text evidence="13">The sequence shown here is derived from an EMBL/GenBank/DDBJ whole genome shotgun (WGS) entry which is preliminary data.</text>
</comment>
<name>A0A9Q0QDH8_SALVM</name>
<gene>
    <name evidence="13" type="ORF">OIU85_030270</name>
</gene>
<evidence type="ECO:0000256" key="4">
    <source>
        <dbReference type="ARBA" id="ARBA00022763"/>
    </source>
</evidence>
<dbReference type="SMART" id="SM01232">
    <property type="entry name" value="H2TH"/>
    <property type="match status" value="1"/>
</dbReference>
<evidence type="ECO:0000256" key="11">
    <source>
        <dbReference type="ARBA" id="ARBA00044632"/>
    </source>
</evidence>
<evidence type="ECO:0000256" key="2">
    <source>
        <dbReference type="ARBA" id="ARBA00009409"/>
    </source>
</evidence>
<keyword evidence="14" id="KW-1185">Reference proteome</keyword>
<feature type="domain" description="Formamidopyrimidine-DNA glycosylase catalytic" evidence="12">
    <location>
        <begin position="2"/>
        <end position="129"/>
    </location>
</feature>
<keyword evidence="8" id="KW-0456">Lyase</keyword>
<dbReference type="FunFam" id="3.20.190.10:FF:000004">
    <property type="entry name" value="Putative Formamidopyrimidine-DNA glycosylase"/>
    <property type="match status" value="1"/>
</dbReference>
<dbReference type="OrthoDB" id="444592at2759"/>
<dbReference type="GO" id="GO:0008534">
    <property type="term" value="F:oxidized purine nucleobase lesion DNA N-glycosylase activity"/>
    <property type="evidence" value="ECO:0007669"/>
    <property type="project" value="UniProtKB-EC"/>
</dbReference>
<reference evidence="13" key="2">
    <citation type="journal article" date="2023" name="Int. J. Mol. Sci.">
        <title>De Novo Assembly and Annotation of 11 Diverse Shrub Willow (Salix) Genomes Reveals Novel Gene Organization in Sex-Linked Regions.</title>
        <authorList>
            <person name="Hyden B."/>
            <person name="Feng K."/>
            <person name="Yates T.B."/>
            <person name="Jawdy S."/>
            <person name="Cereghino C."/>
            <person name="Smart L.B."/>
            <person name="Muchero W."/>
        </authorList>
    </citation>
    <scope>NUCLEOTIDE SEQUENCE [LARGE SCALE GENOMIC DNA]</scope>
    <source>
        <tissue evidence="13">Shoot tip</tissue>
    </source>
</reference>
<dbReference type="Gene3D" id="3.20.190.10">
    <property type="entry name" value="MutM-like, N-terminal"/>
    <property type="match status" value="1"/>
</dbReference>
<dbReference type="Gene3D" id="1.10.8.50">
    <property type="match status" value="1"/>
</dbReference>
<evidence type="ECO:0000256" key="3">
    <source>
        <dbReference type="ARBA" id="ARBA00011245"/>
    </source>
</evidence>
<dbReference type="SMART" id="SM00898">
    <property type="entry name" value="Fapy_DNA_glyco"/>
    <property type="match status" value="1"/>
</dbReference>
<evidence type="ECO:0000256" key="7">
    <source>
        <dbReference type="ARBA" id="ARBA00023204"/>
    </source>
</evidence>
<dbReference type="GO" id="GO:0140078">
    <property type="term" value="F:class I DNA-(apurinic or apyrimidinic site) endonuclease activity"/>
    <property type="evidence" value="ECO:0007669"/>
    <property type="project" value="UniProtKB-EC"/>
</dbReference>